<dbReference type="InterPro" id="IPR047107">
    <property type="entry name" value="DNA-dir_RNA_pol1_lsu_C"/>
</dbReference>
<evidence type="ECO:0000313" key="18">
    <source>
        <dbReference type="Proteomes" id="UP000193922"/>
    </source>
</evidence>
<name>A0A1Y1WBX5_9FUNG</name>
<dbReference type="GO" id="GO:0046872">
    <property type="term" value="F:metal ion binding"/>
    <property type="evidence" value="ECO:0007669"/>
    <property type="project" value="UniProtKB-KW"/>
</dbReference>
<feature type="domain" description="RNA polymerase N-terminal" evidence="16">
    <location>
        <begin position="399"/>
        <end position="712"/>
    </location>
</feature>
<feature type="compositionally biased region" description="Acidic residues" evidence="15">
    <location>
        <begin position="1450"/>
        <end position="1459"/>
    </location>
</feature>
<evidence type="ECO:0000256" key="9">
    <source>
        <dbReference type="ARBA" id="ARBA00022842"/>
    </source>
</evidence>
<keyword evidence="7" id="KW-0479">Metal-binding</keyword>
<comment type="subunit">
    <text evidence="3">Component of the RNA polymerase I (Pol I) complex consisting of at least 13 subunits.</text>
</comment>
<dbReference type="GeneID" id="63803987"/>
<sequence length="1741" mass="194174">MNIAQPVNSKITGVSFTFYEPSEVRRMSVKQVVNPILLDSLGNPTKGGLYDPAMGPFTKHHLCGTCSLDYFNCPGHFGHIELPAPVVNPMMFDTLYRFLQGCCPYCHKFTFNRVTAARYTAKLRLLEFGLIQEASDLDDLLPQSGKSSAADDDDEEMDVDDEEDGSSKHKKGGETSEQYIKRINDYVEEKMASCERSTYKVTMVNQARRAVIRELIGRSRGQTCQNCRGPQPKLRRDGYLKVFREELTRKQKAAQQSKGMTYRDVLNLDVAALTKEAQKLAIGKSQQNGSGSAMEVDDRESDGENDESDSTDVEDTYDSVDAHPTKSANQQQKGSVFMTPIHLRNHLRLLFGNEYDIVQLLFQQRDARAASGLDAIGDFKSNYTLTLPADKRSPMQLADMFFIEALPVSPTKFRPAAIMADDIMENPQNVYLGSVLKTCVYLRDLVSGEAGSSEHHLAKAAEGGLSFERVVNSWVQLQQSVNNVMDSSKNPTLGKNGKAPDPWNPPGAREERGFGVPPVFAQKLTFPEPVTAHNVKEMRQLVINGPEKWPGAVSVQHEDGSIVYLDRLSHESRVALANQLLTPQDASSKTAGIGNVFTTRATGVNKKVYRHLRNGDMVVMNRQPTLHRASMAGMRAHVLPGERTLRFHYMNCNQFNSDFDGDEMNMHFPQSEAARAELRGIMGADLTYLNPTDGGPLRGLIQDSVDGGVIMTKRDTMMTRSEYQELVYWALRPENQPQLPDGKVQLLPPAIFKPKPMWTGKQVISTLLLNLTWGYAPLNIVSKDKVGKKFWGRTAEEEERVLVLDSELLVGILDKSQFRCFLYTPTHAGRFLSALSRLFVRYLQEIGFSCRMQDLLLDKEGDKARKEILKHQTTNGYRDNAQLDKDRNVQHDQVKLAQLDGNIQGSMNSITSEVVAKCLPNYLQLPFPHNNMLVMTVSGAKGSNVNLSQIACCLGQQSLEGRRVPLMVSGKSLPSFAPFDSTGRAGGYVSSRFLTGLTPQEFYFHCMAGREGLIDTAVKTSRSGYLQRCLIKHLEGIRVHYDYTVRDADGSVIQFQYGEDALDVLKCQHLTKFDFAAANYRALRDKFNPGSAAAVLDDSQARKYAKKLLGKVGDGTPRDIEGEPICSRFNPSRYLGAVSERFYIELEKYLESNPSGLLYEKKGKKKHSKAGDANNSKESNKMLASVNPDCSPRNFRMLQYLNYLHSLIDPGESVGLIAAQGIGEPSTQMTLNTFHLAGFGAKNVTLGIPRLREIVMVATDRPSAPNMKIHMADGVTKEQAKVIAGALSKLTLSDVIDYVEVKERLSAKKESHDHRRYRQYTIRLQMFPSNEYEEEHDVSRGDIEHALEFHFANKLEALIAKDLKRTYRTALSDEVIDKSDDLDAPSRKTKAADEEEAEEDNDAVDESDIESDEDDEAGDGDADDARAAARRSEQKSYDGPDDEDKKMLEDMDAELDELDSDAKRKTSSSKNDASDSESESESEDDEEEIQRVMAMSLAKRRKRMVKRYPHVVGYNFVDEGTETYAEIEMQFPATTPKFLMLSLTEDAVRATVVREITGISECYIDGPESERDTTLRIGSSGSNIRGIWEASLLPLDEIAATDKPTGIDEWINLKHLYTNDIAAILRTYGVEAARSSIMREIAQVFGTYDITVDKRHLSLVADYMTFEGGFKPFNRIGLSSSPSPFAKMSFESTCTFLQEATVFGDFDQLTNPSARIVMGQPVASGTGSFDVMLDLVPPTRA</sequence>
<feature type="compositionally biased region" description="Acidic residues" evidence="15">
    <location>
        <begin position="1474"/>
        <end position="1488"/>
    </location>
</feature>
<dbReference type="GO" id="GO:0003899">
    <property type="term" value="F:DNA-directed RNA polymerase activity"/>
    <property type="evidence" value="ECO:0007669"/>
    <property type="project" value="UniProtKB-EC"/>
</dbReference>
<dbReference type="FunFam" id="4.10.860.120:FF:000006">
    <property type="entry name" value="DNA-directed RNA polymerase subunit"/>
    <property type="match status" value="1"/>
</dbReference>
<dbReference type="RefSeq" id="XP_040744521.1">
    <property type="nucleotide sequence ID" value="XM_040887339.1"/>
</dbReference>
<comment type="similarity">
    <text evidence="2 14">Belongs to the RNA polymerase beta' chain family.</text>
</comment>
<evidence type="ECO:0000256" key="13">
    <source>
        <dbReference type="ARBA" id="ARBA00053996"/>
    </source>
</evidence>
<evidence type="ECO:0000256" key="2">
    <source>
        <dbReference type="ARBA" id="ARBA00006460"/>
    </source>
</evidence>
<dbReference type="Pfam" id="PF04998">
    <property type="entry name" value="RNA_pol_Rpb1_5"/>
    <property type="match status" value="1"/>
</dbReference>
<keyword evidence="11" id="KW-0539">Nucleus</keyword>
<evidence type="ECO:0000256" key="12">
    <source>
        <dbReference type="ARBA" id="ARBA00048552"/>
    </source>
</evidence>
<dbReference type="Gene3D" id="1.10.357.120">
    <property type="match status" value="1"/>
</dbReference>
<feature type="compositionally biased region" description="Acidic residues" evidence="15">
    <location>
        <begin position="150"/>
        <end position="164"/>
    </location>
</feature>
<dbReference type="EMBL" id="MCFD01000005">
    <property type="protein sequence ID" value="ORX70942.1"/>
    <property type="molecule type" value="Genomic_DNA"/>
</dbReference>
<dbReference type="Pfam" id="PF04997">
    <property type="entry name" value="RNA_pol_Rpb1_1"/>
    <property type="match status" value="1"/>
</dbReference>
<dbReference type="Pfam" id="PF05000">
    <property type="entry name" value="RNA_pol_Rpb1_4"/>
    <property type="match status" value="1"/>
</dbReference>
<comment type="caution">
    <text evidence="17">The sequence shown here is derived from an EMBL/GenBank/DDBJ whole genome shotgun (WGS) entry which is preliminary data.</text>
</comment>
<dbReference type="FunFam" id="3.30.1490.180:FF:000003">
    <property type="entry name" value="DNA-directed RNA polymerase subunit"/>
    <property type="match status" value="1"/>
</dbReference>
<dbReference type="InterPro" id="IPR044893">
    <property type="entry name" value="RNA_pol_Rpb1_clamp_domain"/>
</dbReference>
<feature type="compositionally biased region" description="Basic and acidic residues" evidence="15">
    <location>
        <begin position="1423"/>
        <end position="1449"/>
    </location>
</feature>
<dbReference type="OrthoDB" id="270392at2759"/>
<evidence type="ECO:0000313" key="17">
    <source>
        <dbReference type="EMBL" id="ORX70942.1"/>
    </source>
</evidence>
<feature type="compositionally biased region" description="Acidic residues" evidence="15">
    <location>
        <begin position="1393"/>
        <end position="1422"/>
    </location>
</feature>
<dbReference type="InterPro" id="IPR007081">
    <property type="entry name" value="RNA_pol_Rpb1_5"/>
</dbReference>
<dbReference type="InterPro" id="IPR007080">
    <property type="entry name" value="RNA_pol_Rpb1_1"/>
</dbReference>
<dbReference type="GO" id="GO:0006351">
    <property type="term" value="P:DNA-templated transcription"/>
    <property type="evidence" value="ECO:0007669"/>
    <property type="project" value="InterPro"/>
</dbReference>
<accession>A0A1Y1WBX5</accession>
<evidence type="ECO:0000256" key="11">
    <source>
        <dbReference type="ARBA" id="ARBA00023242"/>
    </source>
</evidence>
<dbReference type="Gene3D" id="1.10.150.390">
    <property type="match status" value="1"/>
</dbReference>
<dbReference type="Gene3D" id="1.10.132.30">
    <property type="match status" value="1"/>
</dbReference>
<keyword evidence="9" id="KW-0460">Magnesium</keyword>
<dbReference type="InterPro" id="IPR045867">
    <property type="entry name" value="DNA-dir_RpoC_beta_prime"/>
</dbReference>
<protein>
    <recommendedName>
        <fullName evidence="14">DNA-directed RNA polymerase subunit</fullName>
        <ecNumber evidence="14">2.7.7.6</ecNumber>
    </recommendedName>
</protein>
<dbReference type="GO" id="GO:0003677">
    <property type="term" value="F:DNA binding"/>
    <property type="evidence" value="ECO:0007669"/>
    <property type="project" value="InterPro"/>
</dbReference>
<evidence type="ECO:0000256" key="7">
    <source>
        <dbReference type="ARBA" id="ARBA00022723"/>
    </source>
</evidence>
<dbReference type="FunFam" id="2.40.40.20:FF:000019">
    <property type="entry name" value="DNA-directed RNA polymerase II subunit RPB1"/>
    <property type="match status" value="1"/>
</dbReference>
<dbReference type="Gene3D" id="1.10.274.100">
    <property type="entry name" value="RNA polymerase Rpb1, domain 3"/>
    <property type="match status" value="1"/>
</dbReference>
<dbReference type="Pfam" id="PF00623">
    <property type="entry name" value="RNA_pol_Rpb1_2"/>
    <property type="match status" value="1"/>
</dbReference>
<dbReference type="PANTHER" id="PTHR19376">
    <property type="entry name" value="DNA-DIRECTED RNA POLYMERASE"/>
    <property type="match status" value="1"/>
</dbReference>
<evidence type="ECO:0000256" key="6">
    <source>
        <dbReference type="ARBA" id="ARBA00022695"/>
    </source>
</evidence>
<evidence type="ECO:0000256" key="15">
    <source>
        <dbReference type="SAM" id="MobiDB-lite"/>
    </source>
</evidence>
<keyword evidence="8" id="KW-0862">Zinc</keyword>
<dbReference type="InterPro" id="IPR007083">
    <property type="entry name" value="RNA_pol_Rpb1_4"/>
</dbReference>
<dbReference type="InterPro" id="IPR015699">
    <property type="entry name" value="DNA-dir_RNA_pol1_lsu_N"/>
</dbReference>
<evidence type="ECO:0000256" key="5">
    <source>
        <dbReference type="ARBA" id="ARBA00022679"/>
    </source>
</evidence>
<evidence type="ECO:0000256" key="4">
    <source>
        <dbReference type="ARBA" id="ARBA00022478"/>
    </source>
</evidence>
<evidence type="ECO:0000256" key="1">
    <source>
        <dbReference type="ARBA" id="ARBA00004123"/>
    </source>
</evidence>
<dbReference type="InterPro" id="IPR042102">
    <property type="entry name" value="RNA_pol_Rpb1_3_sf"/>
</dbReference>
<organism evidence="17 18">
    <name type="scientific">Linderina pennispora</name>
    <dbReference type="NCBI Taxonomy" id="61395"/>
    <lineage>
        <taxon>Eukaryota</taxon>
        <taxon>Fungi</taxon>
        <taxon>Fungi incertae sedis</taxon>
        <taxon>Zoopagomycota</taxon>
        <taxon>Kickxellomycotina</taxon>
        <taxon>Kickxellomycetes</taxon>
        <taxon>Kickxellales</taxon>
        <taxon>Kickxellaceae</taxon>
        <taxon>Linderina</taxon>
    </lineage>
</organism>
<feature type="region of interest" description="Disordered" evidence="15">
    <location>
        <begin position="280"/>
        <end position="333"/>
    </location>
</feature>
<proteinExistence type="inferred from homology"/>
<dbReference type="SMART" id="SM00663">
    <property type="entry name" value="RPOLA_N"/>
    <property type="match status" value="1"/>
</dbReference>
<dbReference type="STRING" id="61395.A0A1Y1WBX5"/>
<evidence type="ECO:0000256" key="14">
    <source>
        <dbReference type="RuleBase" id="RU004279"/>
    </source>
</evidence>
<feature type="region of interest" description="Disordered" evidence="15">
    <location>
        <begin position="141"/>
        <end position="175"/>
    </location>
</feature>
<dbReference type="SUPFAM" id="SSF64484">
    <property type="entry name" value="beta and beta-prime subunits of DNA dependent RNA-polymerase"/>
    <property type="match status" value="1"/>
</dbReference>
<comment type="subcellular location">
    <subcellularLocation>
        <location evidence="1">Nucleus</location>
    </subcellularLocation>
</comment>
<reference evidence="17 18" key="1">
    <citation type="submission" date="2016-07" db="EMBL/GenBank/DDBJ databases">
        <title>Pervasive Adenine N6-methylation of Active Genes in Fungi.</title>
        <authorList>
            <consortium name="DOE Joint Genome Institute"/>
            <person name="Mondo S.J."/>
            <person name="Dannebaum R.O."/>
            <person name="Kuo R.C."/>
            <person name="Labutti K."/>
            <person name="Haridas S."/>
            <person name="Kuo A."/>
            <person name="Salamov A."/>
            <person name="Ahrendt S.R."/>
            <person name="Lipzen A."/>
            <person name="Sullivan W."/>
            <person name="Andreopoulos W.B."/>
            <person name="Clum A."/>
            <person name="Lindquist E."/>
            <person name="Daum C."/>
            <person name="Ramamoorthy G.K."/>
            <person name="Gryganskyi A."/>
            <person name="Culley D."/>
            <person name="Magnuson J.K."/>
            <person name="James T.Y."/>
            <person name="O'Malley M.A."/>
            <person name="Stajich J.E."/>
            <person name="Spatafora J.W."/>
            <person name="Visel A."/>
            <person name="Grigoriev I.V."/>
        </authorList>
    </citation>
    <scope>NUCLEOTIDE SEQUENCE [LARGE SCALE GENOMIC DNA]</scope>
    <source>
        <strain evidence="17 18">ATCC 12442</strain>
    </source>
</reference>
<dbReference type="Gene3D" id="3.30.1490.180">
    <property type="entry name" value="RNA polymerase ii"/>
    <property type="match status" value="1"/>
</dbReference>
<dbReference type="CDD" id="cd01435">
    <property type="entry name" value="RNAP_I_RPA1_N"/>
    <property type="match status" value="1"/>
</dbReference>
<dbReference type="Pfam" id="PF04983">
    <property type="entry name" value="RNA_pol_Rpb1_3"/>
    <property type="match status" value="1"/>
</dbReference>
<feature type="region of interest" description="Disordered" evidence="15">
    <location>
        <begin position="1162"/>
        <end position="1185"/>
    </location>
</feature>
<dbReference type="InterPro" id="IPR006592">
    <property type="entry name" value="RNA_pol_N"/>
</dbReference>
<evidence type="ECO:0000259" key="16">
    <source>
        <dbReference type="SMART" id="SM00663"/>
    </source>
</evidence>
<dbReference type="InterPro" id="IPR038120">
    <property type="entry name" value="Rpb1_funnel_sf"/>
</dbReference>
<dbReference type="Gene3D" id="6.10.250.2940">
    <property type="match status" value="1"/>
</dbReference>
<dbReference type="CDD" id="cd02735">
    <property type="entry name" value="RNAP_I_Rpa1_C"/>
    <property type="match status" value="1"/>
</dbReference>
<comment type="catalytic activity">
    <reaction evidence="12 14">
        <text>RNA(n) + a ribonucleoside 5'-triphosphate = RNA(n+1) + diphosphate</text>
        <dbReference type="Rhea" id="RHEA:21248"/>
        <dbReference type="Rhea" id="RHEA-COMP:14527"/>
        <dbReference type="Rhea" id="RHEA-COMP:17342"/>
        <dbReference type="ChEBI" id="CHEBI:33019"/>
        <dbReference type="ChEBI" id="CHEBI:61557"/>
        <dbReference type="ChEBI" id="CHEBI:140395"/>
        <dbReference type="EC" id="2.7.7.6"/>
    </reaction>
</comment>
<keyword evidence="10 14" id="KW-0804">Transcription</keyword>
<dbReference type="InterPro" id="IPR000722">
    <property type="entry name" value="RNA_pol_asu"/>
</dbReference>
<dbReference type="Gene3D" id="2.40.40.20">
    <property type="match status" value="1"/>
</dbReference>
<evidence type="ECO:0000256" key="10">
    <source>
        <dbReference type="ARBA" id="ARBA00023163"/>
    </source>
</evidence>
<comment type="function">
    <text evidence="13">DNA-dependent RNA polymerase catalyzes the transcription of DNA into RNA using the four ribonucleoside triphosphates as substrates. Largest and catalytic core component of RNA polymerase I which synthesizes ribosomal RNA precursors. Forms the polymerase active center together with the second largest subunit. A single stranded DNA template strand of the promoter is positioned within the central active site cleft of Pol I. A bridging helix emanates from RPA1 and crosses the cleft near the catalytic site and is thought to promote translocation of Pol I by acting as a ratchet that moves the RNA-DNA hybrid through the active site by switching from straight to bent conformations at each step of nucleotide addition.</text>
</comment>
<dbReference type="InterPro" id="IPR007066">
    <property type="entry name" value="RNA_pol_Rpb1_3"/>
</dbReference>
<gene>
    <name evidence="17" type="ORF">DL89DRAFT_267047</name>
</gene>
<dbReference type="GO" id="GO:0005736">
    <property type="term" value="C:RNA polymerase I complex"/>
    <property type="evidence" value="ECO:0007669"/>
    <property type="project" value="TreeGrafter"/>
</dbReference>
<dbReference type="PANTHER" id="PTHR19376:SF11">
    <property type="entry name" value="DNA-DIRECTED RNA POLYMERASE I SUBUNIT RPA1"/>
    <property type="match status" value="1"/>
</dbReference>
<evidence type="ECO:0000256" key="8">
    <source>
        <dbReference type="ARBA" id="ARBA00022833"/>
    </source>
</evidence>
<feature type="region of interest" description="Disordered" evidence="15">
    <location>
        <begin position="1380"/>
        <end position="1489"/>
    </location>
</feature>
<evidence type="ECO:0000256" key="3">
    <source>
        <dbReference type="ARBA" id="ARBA00011251"/>
    </source>
</evidence>
<keyword evidence="4 14" id="KW-0240">DNA-directed RNA polymerase</keyword>
<feature type="compositionally biased region" description="Acidic residues" evidence="15">
    <location>
        <begin position="295"/>
        <end position="318"/>
    </location>
</feature>
<keyword evidence="6 14" id="KW-0548">Nucleotidyltransferase</keyword>
<dbReference type="FunFam" id="1.10.150.390:FF:000005">
    <property type="entry name" value="DNA-directed RNA polymerase subunit"/>
    <property type="match status" value="1"/>
</dbReference>
<keyword evidence="18" id="KW-1185">Reference proteome</keyword>
<feature type="compositionally biased region" description="Basic and acidic residues" evidence="15">
    <location>
        <begin position="1380"/>
        <end position="1392"/>
    </location>
</feature>
<dbReference type="Gene3D" id="3.30.70.2850">
    <property type="match status" value="2"/>
</dbReference>
<dbReference type="Proteomes" id="UP000193922">
    <property type="component" value="Unassembled WGS sequence"/>
</dbReference>
<dbReference type="EC" id="2.7.7.6" evidence="14"/>
<dbReference type="Gene3D" id="4.10.860.120">
    <property type="entry name" value="RNA polymerase II, clamp domain"/>
    <property type="match status" value="1"/>
</dbReference>
<keyword evidence="5 14" id="KW-0808">Transferase</keyword>